<evidence type="ECO:0000313" key="3">
    <source>
        <dbReference type="EMBL" id="GLQ57998.1"/>
    </source>
</evidence>
<dbReference type="InterPro" id="IPR005532">
    <property type="entry name" value="SUMF_dom"/>
</dbReference>
<dbReference type="InterPro" id="IPR042095">
    <property type="entry name" value="SUMF_sf"/>
</dbReference>
<evidence type="ECO:0000313" key="4">
    <source>
        <dbReference type="Proteomes" id="UP001156691"/>
    </source>
</evidence>
<gene>
    <name evidence="3" type="ORF">GCM10010862_52570</name>
</gene>
<evidence type="ECO:0000256" key="1">
    <source>
        <dbReference type="SAM" id="SignalP"/>
    </source>
</evidence>
<feature type="signal peptide" evidence="1">
    <location>
        <begin position="1"/>
        <end position="27"/>
    </location>
</feature>
<dbReference type="InterPro" id="IPR051043">
    <property type="entry name" value="Sulfatase_Mod_Factor_Kinase"/>
</dbReference>
<sequence length="268" mass="28947">MFISVSRQALFGGRAAVGLCALLLAFAVPPTEGLAQSENAAGCTGCPELVPLPSGPYIGKYLVTVDEFAAFVEATGHETDDRCTQITTSPMEHFGNWRDPGFQQEGNHPVVCVSWLDATAYVDWLSDTTGEPFRLPTIEESQEAAAAGSQATYFWGEDVSQVCRYANVADVNFKAAFPDDPRQIPTCDDGYTYTSPVDAFPPNALGVHDAIGNVWQWTNSCLAGDCANAVFRGGGWTVPNPKYFALDGTFGDRVVLRNTVIGFRVLRD</sequence>
<dbReference type="PANTHER" id="PTHR23150:SF19">
    <property type="entry name" value="FORMYLGLYCINE-GENERATING ENZYME"/>
    <property type="match status" value="1"/>
</dbReference>
<dbReference type="Pfam" id="PF03781">
    <property type="entry name" value="FGE-sulfatase"/>
    <property type="match status" value="1"/>
</dbReference>
<organism evidence="3 4">
    <name type="scientific">Devosia nitrariae</name>
    <dbReference type="NCBI Taxonomy" id="2071872"/>
    <lineage>
        <taxon>Bacteria</taxon>
        <taxon>Pseudomonadati</taxon>
        <taxon>Pseudomonadota</taxon>
        <taxon>Alphaproteobacteria</taxon>
        <taxon>Hyphomicrobiales</taxon>
        <taxon>Devosiaceae</taxon>
        <taxon>Devosia</taxon>
    </lineage>
</organism>
<feature type="chain" id="PRO_5046461068" description="Sulfatase-modifying factor enzyme-like domain-containing protein" evidence="1">
    <location>
        <begin position="28"/>
        <end position="268"/>
    </location>
</feature>
<dbReference type="Gene3D" id="3.90.1580.10">
    <property type="entry name" value="paralog of FGE (formylglycine-generating enzyme)"/>
    <property type="match status" value="1"/>
</dbReference>
<accession>A0ABQ5WE52</accession>
<comment type="caution">
    <text evidence="3">The sequence shown here is derived from an EMBL/GenBank/DDBJ whole genome shotgun (WGS) entry which is preliminary data.</text>
</comment>
<reference evidence="4" key="1">
    <citation type="journal article" date="2019" name="Int. J. Syst. Evol. Microbiol.">
        <title>The Global Catalogue of Microorganisms (GCM) 10K type strain sequencing project: providing services to taxonomists for standard genome sequencing and annotation.</title>
        <authorList>
            <consortium name="The Broad Institute Genomics Platform"/>
            <consortium name="The Broad Institute Genome Sequencing Center for Infectious Disease"/>
            <person name="Wu L."/>
            <person name="Ma J."/>
        </authorList>
    </citation>
    <scope>NUCLEOTIDE SEQUENCE [LARGE SCALE GENOMIC DNA]</scope>
    <source>
        <strain evidence="4">NBRC 112416</strain>
    </source>
</reference>
<dbReference type="RefSeq" id="WP_284343391.1">
    <property type="nucleotide sequence ID" value="NZ_BSNS01000028.1"/>
</dbReference>
<evidence type="ECO:0000259" key="2">
    <source>
        <dbReference type="Pfam" id="PF03781"/>
    </source>
</evidence>
<dbReference type="SUPFAM" id="SSF56436">
    <property type="entry name" value="C-type lectin-like"/>
    <property type="match status" value="1"/>
</dbReference>
<keyword evidence="4" id="KW-1185">Reference proteome</keyword>
<name>A0ABQ5WE52_9HYPH</name>
<dbReference type="PANTHER" id="PTHR23150">
    <property type="entry name" value="SULFATASE MODIFYING FACTOR 1, 2"/>
    <property type="match status" value="1"/>
</dbReference>
<protein>
    <recommendedName>
        <fullName evidence="2">Sulfatase-modifying factor enzyme-like domain-containing protein</fullName>
    </recommendedName>
</protein>
<dbReference type="InterPro" id="IPR016187">
    <property type="entry name" value="CTDL_fold"/>
</dbReference>
<feature type="domain" description="Sulfatase-modifying factor enzyme-like" evidence="2">
    <location>
        <begin position="57"/>
        <end position="267"/>
    </location>
</feature>
<keyword evidence="1" id="KW-0732">Signal</keyword>
<proteinExistence type="predicted"/>
<dbReference type="EMBL" id="BSNS01000028">
    <property type="protein sequence ID" value="GLQ57998.1"/>
    <property type="molecule type" value="Genomic_DNA"/>
</dbReference>
<dbReference type="Proteomes" id="UP001156691">
    <property type="component" value="Unassembled WGS sequence"/>
</dbReference>